<proteinExistence type="predicted"/>
<feature type="transmembrane region" description="Helical" evidence="1">
    <location>
        <begin position="59"/>
        <end position="83"/>
    </location>
</feature>
<feature type="transmembrane region" description="Helical" evidence="1">
    <location>
        <begin position="251"/>
        <end position="269"/>
    </location>
</feature>
<keyword evidence="1" id="KW-0812">Transmembrane</keyword>
<dbReference type="PANTHER" id="PTHR16214">
    <property type="entry name" value="TRANSMEMBRANE PROTEIN 260"/>
    <property type="match status" value="1"/>
</dbReference>
<dbReference type="PANTHER" id="PTHR16214:SF3">
    <property type="entry name" value="TRANSMEMBRANE PROTEIN 260"/>
    <property type="match status" value="1"/>
</dbReference>
<dbReference type="Proteomes" id="UP000580839">
    <property type="component" value="Unassembled WGS sequence"/>
</dbReference>
<keyword evidence="1" id="KW-0472">Membrane</keyword>
<feature type="transmembrane region" description="Helical" evidence="1">
    <location>
        <begin position="127"/>
        <end position="147"/>
    </location>
</feature>
<accession>A0A849SMC7</accession>
<evidence type="ECO:0000313" key="3">
    <source>
        <dbReference type="Proteomes" id="UP000580839"/>
    </source>
</evidence>
<comment type="caution">
    <text evidence="2">The sequence shown here is derived from an EMBL/GenBank/DDBJ whole genome shotgun (WGS) entry which is preliminary data.</text>
</comment>
<feature type="non-terminal residue" evidence="2">
    <location>
        <position position="1"/>
    </location>
</feature>
<feature type="transmembrane region" description="Helical" evidence="1">
    <location>
        <begin position="222"/>
        <end position="239"/>
    </location>
</feature>
<feature type="transmembrane region" description="Helical" evidence="1">
    <location>
        <begin position="281"/>
        <end position="298"/>
    </location>
</feature>
<feature type="transmembrane region" description="Helical" evidence="1">
    <location>
        <begin position="95"/>
        <end position="115"/>
    </location>
</feature>
<sequence>LLAGVLARFGPEPAIAVHSAENRLVAIASALVGLSVHGLTGRRTPGVLAAWSFAFLPPIWSMAVVTELYALSACCLSLTLFLLLRGRPALAGIAYALALGSYLPNLLVLPAVVWLANRATVDRRAGVVRFLIPTLLGALVWVMWNLTRARIHPPLGTEFAPVGFADLLRFLSASQYTTHPPTDPQFYLHRVAEHAARVARNLLGVGLLLAAAGGVTLRRERLLGPLALWLLLGLAYFTFHPYQDYDLMTHAAYVVLAIAIGCGVHEVVVRARLRGPAMGRAAVAIATGLPLLLFAIQVQEFRARSTSREVTEFARRSLAAFPRGAVVFARWERFTILLYVQQVHGVRPDVLLLERQEKSRRYAGFAVDGWRRFAAEAMRDRPVIVDGIATPELREPADAVELEPLREGAPSGEPKGTFDRVEWMRVSRIR</sequence>
<gene>
    <name evidence="2" type="ORF">HOP12_02580</name>
</gene>
<reference evidence="2 3" key="1">
    <citation type="submission" date="2020-04" db="EMBL/GenBank/DDBJ databases">
        <title>Metagenomic profiling of ammonia- and methane-oxidizing microorganisms in a Dutch drinking water treatment plant.</title>
        <authorList>
            <person name="Poghosyan L."/>
            <person name="Leucker S."/>
        </authorList>
    </citation>
    <scope>NUCLEOTIDE SEQUENCE [LARGE SCALE GENOMIC DNA]</scope>
    <source>
        <strain evidence="2">S-RSF-IL-03</strain>
    </source>
</reference>
<name>A0A849SMC7_UNCEI</name>
<dbReference type="AlphaFoldDB" id="A0A849SMC7"/>
<organism evidence="2 3">
    <name type="scientific">Eiseniibacteriota bacterium</name>
    <dbReference type="NCBI Taxonomy" id="2212470"/>
    <lineage>
        <taxon>Bacteria</taxon>
        <taxon>Candidatus Eiseniibacteriota</taxon>
    </lineage>
</organism>
<evidence type="ECO:0008006" key="4">
    <source>
        <dbReference type="Google" id="ProtNLM"/>
    </source>
</evidence>
<keyword evidence="1" id="KW-1133">Transmembrane helix</keyword>
<dbReference type="EMBL" id="JABFRW010000026">
    <property type="protein sequence ID" value="NOT33035.1"/>
    <property type="molecule type" value="Genomic_DNA"/>
</dbReference>
<evidence type="ECO:0000313" key="2">
    <source>
        <dbReference type="EMBL" id="NOT33035.1"/>
    </source>
</evidence>
<evidence type="ECO:0000256" key="1">
    <source>
        <dbReference type="SAM" id="Phobius"/>
    </source>
</evidence>
<dbReference type="InterPro" id="IPR052724">
    <property type="entry name" value="GT117_domain-containing"/>
</dbReference>
<protein>
    <recommendedName>
        <fullName evidence="4">DUF2029 domain-containing protein</fullName>
    </recommendedName>
</protein>